<evidence type="ECO:0000313" key="2">
    <source>
        <dbReference type="EMBL" id="CAE8595116.1"/>
    </source>
</evidence>
<feature type="compositionally biased region" description="Basic and acidic residues" evidence="1">
    <location>
        <begin position="461"/>
        <end position="481"/>
    </location>
</feature>
<dbReference type="AlphaFoldDB" id="A0A813E4X2"/>
<dbReference type="Pfam" id="PF06041">
    <property type="entry name" value="DUF924"/>
    <property type="match status" value="1"/>
</dbReference>
<comment type="caution">
    <text evidence="2">The sequence shown here is derived from an EMBL/GenBank/DDBJ whole genome shotgun (WGS) entry which is preliminary data.</text>
</comment>
<dbReference type="Gene3D" id="1.20.58.320">
    <property type="entry name" value="TPR-like"/>
    <property type="match status" value="1"/>
</dbReference>
<accession>A0A813E4X2</accession>
<dbReference type="OMA" id="VYQTFSY"/>
<dbReference type="InterPro" id="IPR011990">
    <property type="entry name" value="TPR-like_helical_dom_sf"/>
</dbReference>
<dbReference type="OrthoDB" id="341259at2759"/>
<feature type="region of interest" description="Disordered" evidence="1">
    <location>
        <begin position="461"/>
        <end position="499"/>
    </location>
</feature>
<feature type="compositionally biased region" description="Basic and acidic residues" evidence="1">
    <location>
        <begin position="488"/>
        <end position="499"/>
    </location>
</feature>
<dbReference type="Proteomes" id="UP000654075">
    <property type="component" value="Unassembled WGS sequence"/>
</dbReference>
<reference evidence="2" key="1">
    <citation type="submission" date="2021-02" db="EMBL/GenBank/DDBJ databases">
        <authorList>
            <person name="Dougan E. K."/>
            <person name="Rhodes N."/>
            <person name="Thang M."/>
            <person name="Chan C."/>
        </authorList>
    </citation>
    <scope>NUCLEOTIDE SEQUENCE</scope>
</reference>
<keyword evidence="3" id="KW-1185">Reference proteome</keyword>
<dbReference type="EMBL" id="CAJNNV010007598">
    <property type="protein sequence ID" value="CAE8595116.1"/>
    <property type="molecule type" value="Genomic_DNA"/>
</dbReference>
<dbReference type="SUPFAM" id="SSF48452">
    <property type="entry name" value="TPR-like"/>
    <property type="match status" value="1"/>
</dbReference>
<sequence length="519" mass="58725">MSRVSLDLLPLTSRPCLVPRSRRPVHAMLAARPGFRRSILSQGSMPNRSVVLLAATAVLGARAFSRRVGQSAQGHDEVSLVGMLRFWFGAEMFDSPERLDEVDYLRSRSKVWYRGGEEVDAVARRYLPLLRSERERLESDKGRLQAGSQKDERGLHLARVVLFDQVSRNAARGTAEAFRQDALACELVQACTDAGFDKSCRAAELIFLAQPLVHAEVPGDGSLADVGIQLLKDNMRRFPPATSQHLLKEVLTHDKHLAVLRRFGRYPHRNSVLARESTEVLMEKLRDEYLELCSSDDGPPIGNGGKFSFATEKRLCVWAKSMADADRLSACTGFVEGVWTSFWGHAKSDCVYFASLQPCVRVTSTHLHVGTVGDSDAIVSGDFERKVEPQGENFSWYLIPDEDPPMLEMCLDKDAAEVYQTFSYGSLLWPRLFSDDIPLGEGLFEADLTDLPPELLEKWKRDQARSDAKSREERDRRKMMTEEEVEEETARNWNDEFAKHGMPHRLDTMEDRTLQKYRN</sequence>
<gene>
    <name evidence="2" type="ORF">PGLA1383_LOCUS13634</name>
</gene>
<dbReference type="InterPro" id="IPR010323">
    <property type="entry name" value="DUF924"/>
</dbReference>
<name>A0A813E4X2_POLGL</name>
<evidence type="ECO:0000256" key="1">
    <source>
        <dbReference type="SAM" id="MobiDB-lite"/>
    </source>
</evidence>
<proteinExistence type="predicted"/>
<organism evidence="2 3">
    <name type="scientific">Polarella glacialis</name>
    <name type="common">Dinoflagellate</name>
    <dbReference type="NCBI Taxonomy" id="89957"/>
    <lineage>
        <taxon>Eukaryota</taxon>
        <taxon>Sar</taxon>
        <taxon>Alveolata</taxon>
        <taxon>Dinophyceae</taxon>
        <taxon>Suessiales</taxon>
        <taxon>Suessiaceae</taxon>
        <taxon>Polarella</taxon>
    </lineage>
</organism>
<protein>
    <submittedName>
        <fullName evidence="2">Uncharacterized protein</fullName>
    </submittedName>
</protein>
<dbReference type="Gene3D" id="1.25.40.10">
    <property type="entry name" value="Tetratricopeptide repeat domain"/>
    <property type="match status" value="1"/>
</dbReference>
<evidence type="ECO:0000313" key="3">
    <source>
        <dbReference type="Proteomes" id="UP000654075"/>
    </source>
</evidence>